<evidence type="ECO:0000256" key="13">
    <source>
        <dbReference type="ARBA" id="ARBA00023268"/>
    </source>
</evidence>
<comment type="catalytic activity">
    <reaction evidence="2 18 19">
        <text>(6R)-NADPHX = (6S)-NADPHX</text>
        <dbReference type="Rhea" id="RHEA:32227"/>
        <dbReference type="ChEBI" id="CHEBI:64076"/>
        <dbReference type="ChEBI" id="CHEBI:64077"/>
        <dbReference type="EC" id="5.1.99.6"/>
    </reaction>
</comment>
<evidence type="ECO:0000256" key="16">
    <source>
        <dbReference type="ARBA" id="ARBA00049209"/>
    </source>
</evidence>
<keyword evidence="5 18" id="KW-0479">Metal-binding</keyword>
<gene>
    <name evidence="18" type="primary">nnrE</name>
    <name evidence="17" type="synonym">nnrD</name>
    <name evidence="22" type="ORF">H9812_01325</name>
</gene>
<dbReference type="SUPFAM" id="SSF64153">
    <property type="entry name" value="YjeF N-terminal domain-like"/>
    <property type="match status" value="1"/>
</dbReference>
<comment type="function">
    <text evidence="17">Catalyzes the dehydration of the S-form of NAD(P)HX at the expense of ADP, which is converted to AMP. Together with NAD(P)HX epimerase, which catalyzes the epimerization of the S- and R-forms, the enzyme allows the repair of both epimers of NAD(P)HX, a damaged form of NAD(P)H that is a result of enzymatic or heat-dependent hydration.</text>
</comment>
<feature type="binding site" evidence="17">
    <location>
        <position position="419"/>
    </location>
    <ligand>
        <name>AMP</name>
        <dbReference type="ChEBI" id="CHEBI:456215"/>
    </ligand>
</feature>
<feature type="binding site" evidence="17">
    <location>
        <position position="420"/>
    </location>
    <ligand>
        <name>(6S)-NADPHX</name>
        <dbReference type="ChEBI" id="CHEBI:64076"/>
    </ligand>
</feature>
<dbReference type="GO" id="GO:0005524">
    <property type="term" value="F:ATP binding"/>
    <property type="evidence" value="ECO:0007669"/>
    <property type="project" value="UniProtKB-UniRule"/>
</dbReference>
<dbReference type="Pfam" id="PF01256">
    <property type="entry name" value="Carb_kinase"/>
    <property type="match status" value="1"/>
</dbReference>
<dbReference type="Pfam" id="PF03853">
    <property type="entry name" value="YjeF_N"/>
    <property type="match status" value="1"/>
</dbReference>
<dbReference type="CDD" id="cd01171">
    <property type="entry name" value="YXKO-related"/>
    <property type="match status" value="1"/>
</dbReference>
<dbReference type="InterPro" id="IPR030677">
    <property type="entry name" value="Nnr"/>
</dbReference>
<evidence type="ECO:0000259" key="20">
    <source>
        <dbReference type="PROSITE" id="PS51383"/>
    </source>
</evidence>
<name>A0A9D2IVL5_9FIRM</name>
<dbReference type="GO" id="GO:0052856">
    <property type="term" value="F:NAD(P)HX epimerase activity"/>
    <property type="evidence" value="ECO:0007669"/>
    <property type="project" value="UniProtKB-UniRule"/>
</dbReference>
<evidence type="ECO:0000256" key="3">
    <source>
        <dbReference type="ARBA" id="ARBA00006001"/>
    </source>
</evidence>
<dbReference type="InterPro" id="IPR017953">
    <property type="entry name" value="Carbohydrate_kinase_pred_CS"/>
</dbReference>
<feature type="binding site" evidence="18">
    <location>
        <position position="149"/>
    </location>
    <ligand>
        <name>(6S)-NADPHX</name>
        <dbReference type="ChEBI" id="CHEBI:64076"/>
    </ligand>
</feature>
<dbReference type="GO" id="GO:0046496">
    <property type="term" value="P:nicotinamide nucleotide metabolic process"/>
    <property type="evidence" value="ECO:0007669"/>
    <property type="project" value="UniProtKB-UniRule"/>
</dbReference>
<keyword evidence="9 18" id="KW-0630">Potassium</keyword>
<dbReference type="EMBL" id="DXBS01000029">
    <property type="protein sequence ID" value="HIZ24107.1"/>
    <property type="molecule type" value="Genomic_DNA"/>
</dbReference>
<feature type="domain" description="YjeF C-terminal" evidence="20">
    <location>
        <begin position="210"/>
        <end position="479"/>
    </location>
</feature>
<dbReference type="HAMAP" id="MF_01965">
    <property type="entry name" value="NADHX_dehydratase"/>
    <property type="match status" value="1"/>
</dbReference>
<comment type="similarity">
    <text evidence="18">Belongs to the NnrE/AIBP family.</text>
</comment>
<dbReference type="PANTHER" id="PTHR12592">
    <property type="entry name" value="ATP-DEPENDENT (S)-NAD(P)H-HYDRATE DEHYDRATASE FAMILY MEMBER"/>
    <property type="match status" value="1"/>
</dbReference>
<evidence type="ECO:0000256" key="10">
    <source>
        <dbReference type="ARBA" id="ARBA00023027"/>
    </source>
</evidence>
<evidence type="ECO:0000256" key="11">
    <source>
        <dbReference type="ARBA" id="ARBA00023235"/>
    </source>
</evidence>
<feature type="binding site" evidence="17">
    <location>
        <position position="302"/>
    </location>
    <ligand>
        <name>(6S)-NADPHX</name>
        <dbReference type="ChEBI" id="CHEBI:64076"/>
    </ligand>
</feature>
<dbReference type="EC" id="5.1.99.6" evidence="19"/>
<evidence type="ECO:0000256" key="18">
    <source>
        <dbReference type="HAMAP-Rule" id="MF_01966"/>
    </source>
</evidence>
<dbReference type="Gene3D" id="3.40.1190.20">
    <property type="match status" value="1"/>
</dbReference>
<feature type="binding site" evidence="18">
    <location>
        <begin position="59"/>
        <end position="63"/>
    </location>
    <ligand>
        <name>(6S)-NADPHX</name>
        <dbReference type="ChEBI" id="CHEBI:64076"/>
    </ligand>
</feature>
<comment type="function">
    <text evidence="18">Catalyzes the epimerization of the S- and R-forms of NAD(P)HX, a damaged form of NAD(P)H that is a result of enzymatic or heat-dependent hydration. This is a prerequisite for the S-specific NAD(P)H-hydrate dehydratase to allow the repair of both epimers of NAD(P)HX.</text>
</comment>
<evidence type="ECO:0000256" key="12">
    <source>
        <dbReference type="ARBA" id="ARBA00023239"/>
    </source>
</evidence>
<comment type="catalytic activity">
    <reaction evidence="1 18 19">
        <text>(6R)-NADHX = (6S)-NADHX</text>
        <dbReference type="Rhea" id="RHEA:32215"/>
        <dbReference type="ChEBI" id="CHEBI:64074"/>
        <dbReference type="ChEBI" id="CHEBI:64075"/>
        <dbReference type="EC" id="5.1.99.6"/>
    </reaction>
</comment>
<keyword evidence="8 17" id="KW-0521">NADP</keyword>
<evidence type="ECO:0000256" key="9">
    <source>
        <dbReference type="ARBA" id="ARBA00022958"/>
    </source>
</evidence>
<organism evidence="22 23">
    <name type="scientific">Candidatus Gallimonas intestinigallinarum</name>
    <dbReference type="NCBI Taxonomy" id="2838604"/>
    <lineage>
        <taxon>Bacteria</taxon>
        <taxon>Bacillati</taxon>
        <taxon>Bacillota</taxon>
        <taxon>Clostridia</taxon>
        <taxon>Candidatus Gallimonas</taxon>
    </lineage>
</organism>
<evidence type="ECO:0000313" key="22">
    <source>
        <dbReference type="EMBL" id="HIZ24107.1"/>
    </source>
</evidence>
<reference evidence="22" key="2">
    <citation type="submission" date="2021-04" db="EMBL/GenBank/DDBJ databases">
        <authorList>
            <person name="Gilroy R."/>
        </authorList>
    </citation>
    <scope>NUCLEOTIDE SEQUENCE</scope>
    <source>
        <strain evidence="22">CHK33-5263</strain>
    </source>
</reference>
<proteinExistence type="inferred from homology"/>
<reference evidence="22" key="1">
    <citation type="journal article" date="2021" name="PeerJ">
        <title>Extensive microbial diversity within the chicken gut microbiome revealed by metagenomics and culture.</title>
        <authorList>
            <person name="Gilroy R."/>
            <person name="Ravi A."/>
            <person name="Getino M."/>
            <person name="Pursley I."/>
            <person name="Horton D.L."/>
            <person name="Alikhan N.F."/>
            <person name="Baker D."/>
            <person name="Gharbi K."/>
            <person name="Hall N."/>
            <person name="Watson M."/>
            <person name="Adriaenssens E.M."/>
            <person name="Foster-Nyarko E."/>
            <person name="Jarju S."/>
            <person name="Secka A."/>
            <person name="Antonio M."/>
            <person name="Oren A."/>
            <person name="Chaudhuri R.R."/>
            <person name="La Ragione R."/>
            <person name="Hildebrand F."/>
            <person name="Pallen M.J."/>
        </authorList>
    </citation>
    <scope>NUCLEOTIDE SEQUENCE</scope>
    <source>
        <strain evidence="22">CHK33-5263</strain>
    </source>
</reference>
<feature type="binding site" evidence="18">
    <location>
        <position position="152"/>
    </location>
    <ligand>
        <name>K(+)</name>
        <dbReference type="ChEBI" id="CHEBI:29103"/>
    </ligand>
</feature>
<accession>A0A9D2IVL5</accession>
<comment type="similarity">
    <text evidence="17">Belongs to the NnrD/CARKD family.</text>
</comment>
<comment type="subunit">
    <text evidence="17">Homotetramer.</text>
</comment>
<dbReference type="Proteomes" id="UP000824044">
    <property type="component" value="Unassembled WGS sequence"/>
</dbReference>
<dbReference type="InterPro" id="IPR000631">
    <property type="entry name" value="CARKD"/>
</dbReference>
<dbReference type="NCBIfam" id="TIGR00196">
    <property type="entry name" value="yjeF_cterm"/>
    <property type="match status" value="1"/>
</dbReference>
<dbReference type="PROSITE" id="PS01050">
    <property type="entry name" value="YJEF_C_2"/>
    <property type="match status" value="1"/>
</dbReference>
<keyword evidence="7 17" id="KW-0067">ATP-binding</keyword>
<dbReference type="SUPFAM" id="SSF53613">
    <property type="entry name" value="Ribokinase-like"/>
    <property type="match status" value="1"/>
</dbReference>
<keyword evidence="13" id="KW-0511">Multifunctional enzyme</keyword>
<evidence type="ECO:0000256" key="17">
    <source>
        <dbReference type="HAMAP-Rule" id="MF_01965"/>
    </source>
</evidence>
<dbReference type="PROSITE" id="PS51385">
    <property type="entry name" value="YJEF_N"/>
    <property type="match status" value="1"/>
</dbReference>
<feature type="binding site" evidence="18">
    <location>
        <position position="116"/>
    </location>
    <ligand>
        <name>K(+)</name>
        <dbReference type="ChEBI" id="CHEBI:29103"/>
    </ligand>
</feature>
<comment type="similarity">
    <text evidence="3 19">In the N-terminal section; belongs to the NnrE/AIBP family.</text>
</comment>
<dbReference type="GO" id="GO:0110051">
    <property type="term" value="P:metabolite repair"/>
    <property type="evidence" value="ECO:0007669"/>
    <property type="project" value="TreeGrafter"/>
</dbReference>
<comment type="catalytic activity">
    <reaction evidence="16 17 19">
        <text>(6S)-NADPHX + ADP = AMP + phosphate + NADPH + H(+)</text>
        <dbReference type="Rhea" id="RHEA:32235"/>
        <dbReference type="ChEBI" id="CHEBI:15378"/>
        <dbReference type="ChEBI" id="CHEBI:43474"/>
        <dbReference type="ChEBI" id="CHEBI:57783"/>
        <dbReference type="ChEBI" id="CHEBI:64076"/>
        <dbReference type="ChEBI" id="CHEBI:456215"/>
        <dbReference type="ChEBI" id="CHEBI:456216"/>
        <dbReference type="EC" id="4.2.1.136"/>
    </reaction>
</comment>
<keyword evidence="12 17" id="KW-0456">Lyase</keyword>
<evidence type="ECO:0000259" key="21">
    <source>
        <dbReference type="PROSITE" id="PS51385"/>
    </source>
</evidence>
<comment type="similarity">
    <text evidence="4 19">In the C-terminal section; belongs to the NnrD/CARKD family.</text>
</comment>
<dbReference type="EC" id="4.2.1.136" evidence="19"/>
<sequence>MKYAYANEQMRRADAATIAAGTPSLILMERAGAALAEAVSAAMRARGAGDVLFVCGGGNNGGDGFVAARILQERGEDVAVLCLAKKFSADCEAVRAKYQGEVLGRIPRRRYAMIVDCLFGTGLTRAIEGENAALVNFIMGSGAYVIACDLPSGLMEGGIAGSPCVAADETVTMGQCKQALLLADGADYAGRITVADIGISPAETGAEVWENADVKALFPKRRSNSHKGTYGTATILAGGTYSGAAFLAAGACLKSGAGYTKLCVTEELFPYMIGRLPAVVLRPFKAIDGDILASDSIAIGMGTGISERLYAYLAELLGAYTGTLILDADALNTIATYGVEVLKEKSCRVIVTPHPKEFSRLTGKPVGEILANAVEGARSFAQENQLTVLLKNNRTIITDGARVAINPTGSPALAKGGSGDVLSGLLSGICARKIPPFEAGCAASFLLGRAGEIAASKMGEYSVDPSDVVHTIAEAICSLS</sequence>
<evidence type="ECO:0000313" key="23">
    <source>
        <dbReference type="Proteomes" id="UP000824044"/>
    </source>
</evidence>
<comment type="caution">
    <text evidence="22">The sequence shown here is derived from an EMBL/GenBank/DDBJ whole genome shotgun (WGS) entry which is preliminary data.</text>
</comment>
<keyword evidence="10 17" id="KW-0520">NAD</keyword>
<comment type="cofactor">
    <cofactor evidence="17">
        <name>Mg(2+)</name>
        <dbReference type="ChEBI" id="CHEBI:18420"/>
    </cofactor>
</comment>
<comment type="function">
    <text evidence="14 19">Bifunctional enzyme that catalyzes the epimerization of the S- and R-forms of NAD(P)HX and the dehydration of the S-form of NAD(P)HX at the expense of ADP, which is converted to AMP. This allows the repair of both epimers of NAD(P)HX, a damaged form of NAD(P)H that is a result of enzymatic or heat-dependent hydration.</text>
</comment>
<evidence type="ECO:0000256" key="7">
    <source>
        <dbReference type="ARBA" id="ARBA00022840"/>
    </source>
</evidence>
<keyword evidence="6 17" id="KW-0547">Nucleotide-binding</keyword>
<dbReference type="GO" id="GO:0052855">
    <property type="term" value="F:ADP-dependent NAD(P)H-hydrate dehydratase activity"/>
    <property type="evidence" value="ECO:0007669"/>
    <property type="project" value="UniProtKB-UniRule"/>
</dbReference>
<comment type="caution">
    <text evidence="18">Lacks conserved residue(s) required for the propagation of feature annotation.</text>
</comment>
<dbReference type="GO" id="GO:0046872">
    <property type="term" value="F:metal ion binding"/>
    <property type="evidence" value="ECO:0007669"/>
    <property type="project" value="UniProtKB-UniRule"/>
</dbReference>
<feature type="binding site" evidence="17">
    <location>
        <position position="244"/>
    </location>
    <ligand>
        <name>(6S)-NADPHX</name>
        <dbReference type="ChEBI" id="CHEBI:64076"/>
    </ligand>
</feature>
<dbReference type="AlphaFoldDB" id="A0A9D2IVL5"/>
<dbReference type="Gene3D" id="3.40.50.10260">
    <property type="entry name" value="YjeF N-terminal domain"/>
    <property type="match status" value="1"/>
</dbReference>
<evidence type="ECO:0000256" key="5">
    <source>
        <dbReference type="ARBA" id="ARBA00022723"/>
    </source>
</evidence>
<dbReference type="PIRSF" id="PIRSF017184">
    <property type="entry name" value="Nnr"/>
    <property type="match status" value="1"/>
</dbReference>
<dbReference type="PANTHER" id="PTHR12592:SF0">
    <property type="entry name" value="ATP-DEPENDENT (S)-NAD(P)H-HYDRATE DEHYDRATASE"/>
    <property type="match status" value="1"/>
</dbReference>
<dbReference type="PROSITE" id="PS51383">
    <property type="entry name" value="YJEF_C_3"/>
    <property type="match status" value="1"/>
</dbReference>
<dbReference type="HAMAP" id="MF_01966">
    <property type="entry name" value="NADHX_epimerase"/>
    <property type="match status" value="1"/>
</dbReference>
<dbReference type="NCBIfam" id="TIGR00197">
    <property type="entry name" value="yjeF_nterm"/>
    <property type="match status" value="1"/>
</dbReference>
<comment type="cofactor">
    <cofactor evidence="18 19">
        <name>K(+)</name>
        <dbReference type="ChEBI" id="CHEBI:29103"/>
    </cofactor>
    <text evidence="18 19">Binds 1 potassium ion per subunit.</text>
</comment>
<feature type="binding site" evidence="18">
    <location>
        <position position="60"/>
    </location>
    <ligand>
        <name>K(+)</name>
        <dbReference type="ChEBI" id="CHEBI:29103"/>
    </ligand>
</feature>
<dbReference type="InterPro" id="IPR004443">
    <property type="entry name" value="YjeF_N_dom"/>
</dbReference>
<feature type="binding site" evidence="17">
    <location>
        <position position="354"/>
    </location>
    <ligand>
        <name>(6S)-NADPHX</name>
        <dbReference type="ChEBI" id="CHEBI:64076"/>
    </ligand>
</feature>
<feature type="binding site" evidence="17">
    <location>
        <begin position="391"/>
        <end position="395"/>
    </location>
    <ligand>
        <name>AMP</name>
        <dbReference type="ChEBI" id="CHEBI:456215"/>
    </ligand>
</feature>
<dbReference type="InterPro" id="IPR036652">
    <property type="entry name" value="YjeF_N_dom_sf"/>
</dbReference>
<dbReference type="InterPro" id="IPR029056">
    <property type="entry name" value="Ribokinase-like"/>
</dbReference>
<feature type="binding site" evidence="18">
    <location>
        <begin position="120"/>
        <end position="126"/>
    </location>
    <ligand>
        <name>(6S)-NADPHX</name>
        <dbReference type="ChEBI" id="CHEBI:64076"/>
    </ligand>
</feature>
<evidence type="ECO:0000256" key="15">
    <source>
        <dbReference type="ARBA" id="ARBA00048238"/>
    </source>
</evidence>
<feature type="domain" description="YjeF N-terminal" evidence="21">
    <location>
        <begin position="10"/>
        <end position="205"/>
    </location>
</feature>
<comment type="catalytic activity">
    <reaction evidence="15 17 19">
        <text>(6S)-NADHX + ADP = AMP + phosphate + NADH + H(+)</text>
        <dbReference type="Rhea" id="RHEA:32223"/>
        <dbReference type="ChEBI" id="CHEBI:15378"/>
        <dbReference type="ChEBI" id="CHEBI:43474"/>
        <dbReference type="ChEBI" id="CHEBI:57945"/>
        <dbReference type="ChEBI" id="CHEBI:64074"/>
        <dbReference type="ChEBI" id="CHEBI:456215"/>
        <dbReference type="ChEBI" id="CHEBI:456216"/>
        <dbReference type="EC" id="4.2.1.136"/>
    </reaction>
</comment>
<evidence type="ECO:0000256" key="19">
    <source>
        <dbReference type="PIRNR" id="PIRNR017184"/>
    </source>
</evidence>
<protein>
    <recommendedName>
        <fullName evidence="19">Bifunctional NAD(P)H-hydrate repair enzyme</fullName>
    </recommendedName>
    <alternativeName>
        <fullName evidence="19">Nicotinamide nucleotide repair protein</fullName>
    </alternativeName>
    <domain>
        <recommendedName>
            <fullName evidence="19">ADP-dependent (S)-NAD(P)H-hydrate dehydratase</fullName>
            <ecNumber evidence="19">4.2.1.136</ecNumber>
        </recommendedName>
        <alternativeName>
            <fullName evidence="19">ADP-dependent NAD(P)HX dehydratase</fullName>
        </alternativeName>
    </domain>
    <domain>
        <recommendedName>
            <fullName evidence="19">NAD(P)H-hydrate epimerase</fullName>
            <ecNumber evidence="19">5.1.99.6</ecNumber>
        </recommendedName>
    </domain>
</protein>
<evidence type="ECO:0000256" key="8">
    <source>
        <dbReference type="ARBA" id="ARBA00022857"/>
    </source>
</evidence>
<evidence type="ECO:0000256" key="2">
    <source>
        <dbReference type="ARBA" id="ARBA00000909"/>
    </source>
</evidence>
<evidence type="ECO:0000256" key="4">
    <source>
        <dbReference type="ARBA" id="ARBA00009524"/>
    </source>
</evidence>
<evidence type="ECO:0000256" key="14">
    <source>
        <dbReference type="ARBA" id="ARBA00025153"/>
    </source>
</evidence>
<keyword evidence="11 18" id="KW-0413">Isomerase</keyword>
<evidence type="ECO:0000256" key="6">
    <source>
        <dbReference type="ARBA" id="ARBA00022741"/>
    </source>
</evidence>
<evidence type="ECO:0000256" key="1">
    <source>
        <dbReference type="ARBA" id="ARBA00000013"/>
    </source>
</evidence>